<evidence type="ECO:0000256" key="1">
    <source>
        <dbReference type="SAM" id="Coils"/>
    </source>
</evidence>
<organism evidence="2 3">
    <name type="scientific">Allopusillimonas soli</name>
    <dbReference type="NCBI Taxonomy" id="659016"/>
    <lineage>
        <taxon>Bacteria</taxon>
        <taxon>Pseudomonadati</taxon>
        <taxon>Pseudomonadota</taxon>
        <taxon>Betaproteobacteria</taxon>
        <taxon>Burkholderiales</taxon>
        <taxon>Alcaligenaceae</taxon>
        <taxon>Allopusillimonas</taxon>
    </lineage>
</organism>
<feature type="coiled-coil region" evidence="1">
    <location>
        <begin position="167"/>
        <end position="194"/>
    </location>
</feature>
<keyword evidence="1" id="KW-0175">Coiled coil</keyword>
<dbReference type="RefSeq" id="WP_129968225.1">
    <property type="nucleotide sequence ID" value="NZ_JACCEW010000001.1"/>
</dbReference>
<keyword evidence="3" id="KW-1185">Reference proteome</keyword>
<name>A0A853F8B5_9BURK</name>
<comment type="caution">
    <text evidence="2">The sequence shown here is derived from an EMBL/GenBank/DDBJ whole genome shotgun (WGS) entry which is preliminary data.</text>
</comment>
<dbReference type="EMBL" id="JACCEW010000001">
    <property type="protein sequence ID" value="NYT36343.1"/>
    <property type="molecule type" value="Genomic_DNA"/>
</dbReference>
<dbReference type="InterPro" id="IPR021944">
    <property type="entry name" value="DUF3560"/>
</dbReference>
<sequence>MNHYEAKQAERKARLQAQAMQTKAQAKTTYDRARQMGEAIPFGQPILVGHYSEGRDRNYRQRIHNTYGKAFDLEKRADHYAQEAAAVGYGGISSDDPDAIKKLMHQVEQLTANQERMKKSNQVIRKYKDNPEGQHNALLVLGYSKDSAQKLLTPDFAGRVGFPSYALTNNNANIRRIQQRIKQLQANQERETVSVQGAGYEYAEDVEENRAMFIFEVKPAKATRDMLKRHGFRWSPTRGAWVRQLNNAAVWQAKAAMRILDEQADQ</sequence>
<proteinExistence type="predicted"/>
<dbReference type="AlphaFoldDB" id="A0A853F8B5"/>
<gene>
    <name evidence="2" type="ORF">H0A68_05625</name>
</gene>
<evidence type="ECO:0000313" key="2">
    <source>
        <dbReference type="EMBL" id="NYT36343.1"/>
    </source>
</evidence>
<evidence type="ECO:0000313" key="3">
    <source>
        <dbReference type="Proteomes" id="UP000580517"/>
    </source>
</evidence>
<dbReference type="Pfam" id="PF12083">
    <property type="entry name" value="DUF3560"/>
    <property type="match status" value="1"/>
</dbReference>
<protein>
    <submittedName>
        <fullName evidence="2">DUF3560 domain-containing protein</fullName>
    </submittedName>
</protein>
<dbReference type="Proteomes" id="UP000580517">
    <property type="component" value="Unassembled WGS sequence"/>
</dbReference>
<dbReference type="OrthoDB" id="32195at2"/>
<reference evidence="2 3" key="1">
    <citation type="submission" date="2020-07" db="EMBL/GenBank/DDBJ databases">
        <title>Taxonomic revisions and descriptions of new bacterial species based on genomic comparisons in the high-G+C-content subgroup of the family Alcaligenaceae.</title>
        <authorList>
            <person name="Szabo A."/>
            <person name="Felfoldi T."/>
        </authorList>
    </citation>
    <scope>NUCLEOTIDE SEQUENCE [LARGE SCALE GENOMIC DNA]</scope>
    <source>
        <strain evidence="2 3">DSM 25264</strain>
    </source>
</reference>
<accession>A0A853F8B5</accession>